<evidence type="ECO:0000313" key="3">
    <source>
        <dbReference type="EMBL" id="NFN34718.1"/>
    </source>
</evidence>
<dbReference type="RefSeq" id="WP_053342178.1">
    <property type="nucleotide sequence ID" value="NZ_LFPG01000023.1"/>
</dbReference>
<sequence>MKKKIIFLCAIIFIVSFTGCNGNSAKVNTKEEAYIKQEIKTDGVELIMSDKSYKEMNGNEKNAVNEVLKKWDSQEENFKNEYKVRKEQIEKEKKEESEKMKGDLEKTNRSKEAMLKSIQGKN</sequence>
<protein>
    <recommendedName>
        <fullName evidence="5">Lipoprotein</fullName>
    </recommendedName>
</protein>
<dbReference type="AlphaFoldDB" id="A0A846JSF4"/>
<dbReference type="Proteomes" id="UP000473681">
    <property type="component" value="Unassembled WGS sequence"/>
</dbReference>
<organism evidence="3 4">
    <name type="scientific">Clostridium botulinum</name>
    <dbReference type="NCBI Taxonomy" id="1491"/>
    <lineage>
        <taxon>Bacteria</taxon>
        <taxon>Bacillati</taxon>
        <taxon>Bacillota</taxon>
        <taxon>Clostridia</taxon>
        <taxon>Eubacteriales</taxon>
        <taxon>Clostridiaceae</taxon>
        <taxon>Clostridium</taxon>
    </lineage>
</organism>
<evidence type="ECO:0008006" key="5">
    <source>
        <dbReference type="Google" id="ProtNLM"/>
    </source>
</evidence>
<evidence type="ECO:0000256" key="2">
    <source>
        <dbReference type="SAM" id="SignalP"/>
    </source>
</evidence>
<comment type="caution">
    <text evidence="3">The sequence shown here is derived from an EMBL/GenBank/DDBJ whole genome shotgun (WGS) entry which is preliminary data.</text>
</comment>
<gene>
    <name evidence="3" type="ORF">FDB51_06115</name>
</gene>
<evidence type="ECO:0000256" key="1">
    <source>
        <dbReference type="SAM" id="MobiDB-lite"/>
    </source>
</evidence>
<proteinExistence type="predicted"/>
<feature type="signal peptide" evidence="2">
    <location>
        <begin position="1"/>
        <end position="25"/>
    </location>
</feature>
<feature type="region of interest" description="Disordered" evidence="1">
    <location>
        <begin position="89"/>
        <end position="122"/>
    </location>
</feature>
<feature type="chain" id="PRO_5032437065" description="Lipoprotein" evidence="2">
    <location>
        <begin position="26"/>
        <end position="122"/>
    </location>
</feature>
<feature type="compositionally biased region" description="Basic and acidic residues" evidence="1">
    <location>
        <begin position="89"/>
        <end position="114"/>
    </location>
</feature>
<dbReference type="PROSITE" id="PS51257">
    <property type="entry name" value="PROKAR_LIPOPROTEIN"/>
    <property type="match status" value="1"/>
</dbReference>
<dbReference type="EMBL" id="SWVK01000006">
    <property type="protein sequence ID" value="NFN34718.1"/>
    <property type="molecule type" value="Genomic_DNA"/>
</dbReference>
<reference evidence="3 4" key="1">
    <citation type="submission" date="2019-04" db="EMBL/GenBank/DDBJ databases">
        <title>Genome sequencing of Clostridium botulinum Groups I-IV and Clostridium butyricum.</title>
        <authorList>
            <person name="Brunt J."/>
            <person name="Van Vliet A.H.M."/>
            <person name="Stringer S.C."/>
            <person name="Carter A.T."/>
            <person name="Peck M.W."/>
        </authorList>
    </citation>
    <scope>NUCLEOTIDE SEQUENCE [LARGE SCALE GENOMIC DNA]</scope>
    <source>
        <strain evidence="3 4">CB-K-33E</strain>
    </source>
</reference>
<keyword evidence="2" id="KW-0732">Signal</keyword>
<accession>A0A846JSF4</accession>
<evidence type="ECO:0000313" key="4">
    <source>
        <dbReference type="Proteomes" id="UP000473681"/>
    </source>
</evidence>
<name>A0A846JSF4_CLOBO</name>